<organism evidence="1 2">
    <name type="scientific">Durusdinium trenchii</name>
    <dbReference type="NCBI Taxonomy" id="1381693"/>
    <lineage>
        <taxon>Eukaryota</taxon>
        <taxon>Sar</taxon>
        <taxon>Alveolata</taxon>
        <taxon>Dinophyceae</taxon>
        <taxon>Suessiales</taxon>
        <taxon>Symbiodiniaceae</taxon>
        <taxon>Durusdinium</taxon>
    </lineage>
</organism>
<evidence type="ECO:0000313" key="1">
    <source>
        <dbReference type="EMBL" id="CAK9014310.1"/>
    </source>
</evidence>
<name>A0ABP0JIR3_9DINO</name>
<gene>
    <name evidence="1" type="ORF">CCMP2556_LOCUS11631</name>
</gene>
<evidence type="ECO:0000313" key="2">
    <source>
        <dbReference type="Proteomes" id="UP001642484"/>
    </source>
</evidence>
<dbReference type="Proteomes" id="UP001642484">
    <property type="component" value="Unassembled WGS sequence"/>
</dbReference>
<dbReference type="EMBL" id="CAXAMN010005557">
    <property type="protein sequence ID" value="CAK9014310.1"/>
    <property type="molecule type" value="Genomic_DNA"/>
</dbReference>
<comment type="caution">
    <text evidence="1">The sequence shown here is derived from an EMBL/GenBank/DDBJ whole genome shotgun (WGS) entry which is preliminary data.</text>
</comment>
<accession>A0ABP0JIR3</accession>
<keyword evidence="2" id="KW-1185">Reference proteome</keyword>
<proteinExistence type="predicted"/>
<reference evidence="1 2" key="1">
    <citation type="submission" date="2024-02" db="EMBL/GenBank/DDBJ databases">
        <authorList>
            <person name="Chen Y."/>
            <person name="Shah S."/>
            <person name="Dougan E. K."/>
            <person name="Thang M."/>
            <person name="Chan C."/>
        </authorList>
    </citation>
    <scope>NUCLEOTIDE SEQUENCE [LARGE SCALE GENOMIC DNA]</scope>
</reference>
<protein>
    <submittedName>
        <fullName evidence="1">Uncharacterized protein</fullName>
    </submittedName>
</protein>
<sequence length="123" mass="14357">MASRNRVLAQSTLWHFHPVKMQKALQSSLGYASNMFQQVPWVKHVLQEHVEEHPAWTWESHLQHPLAFIAPSKSCSPKAQIHAEYVGDTRQVVKTRRIQRQVLRRNGMIWYGSLTKCTFPRPT</sequence>